<organism evidence="2 3">
    <name type="scientific">Faecalibaculum rodentium</name>
    <dbReference type="NCBI Taxonomy" id="1702221"/>
    <lineage>
        <taxon>Bacteria</taxon>
        <taxon>Bacillati</taxon>
        <taxon>Bacillota</taxon>
        <taxon>Erysipelotrichia</taxon>
        <taxon>Erysipelotrichales</taxon>
        <taxon>Erysipelotrichaceae</taxon>
        <taxon>Faecalibaculum</taxon>
    </lineage>
</organism>
<sequence>MMVAGAEIGSTCHDVDDGGQGQAKEDVCHDTDGGCRGGYR</sequence>
<dbReference type="Proteomes" id="UP000069771">
    <property type="component" value="Chromosome"/>
</dbReference>
<dbReference type="KEGG" id="fro:AALO17_05730"/>
<reference evidence="2 3" key="1">
    <citation type="journal article" date="2016" name="Gut Pathog.">
        <title>Whole genome sequencing of "Faecalibaculum rodentium" ALO17, isolated from C57BL/6J laboratory mouse feces.</title>
        <authorList>
            <person name="Lim S."/>
            <person name="Chang D.H."/>
            <person name="Ahn S."/>
            <person name="Kim B.C."/>
        </authorList>
    </citation>
    <scope>NUCLEOTIDE SEQUENCE [LARGE SCALE GENOMIC DNA]</scope>
    <source>
        <strain evidence="2 3">Alo17</strain>
    </source>
</reference>
<evidence type="ECO:0000313" key="3">
    <source>
        <dbReference type="Proteomes" id="UP000069771"/>
    </source>
</evidence>
<dbReference type="AlphaFoldDB" id="A0A140DST0"/>
<gene>
    <name evidence="2" type="ORF">AALO17_05730</name>
</gene>
<dbReference type="EMBL" id="CP011391">
    <property type="protein sequence ID" value="AMK53707.1"/>
    <property type="molecule type" value="Genomic_DNA"/>
</dbReference>
<protein>
    <submittedName>
        <fullName evidence="2">Uncharacterized protein</fullName>
    </submittedName>
</protein>
<accession>A0A140DST0</accession>
<evidence type="ECO:0000256" key="1">
    <source>
        <dbReference type="SAM" id="MobiDB-lite"/>
    </source>
</evidence>
<evidence type="ECO:0000313" key="2">
    <source>
        <dbReference type="EMBL" id="AMK53707.1"/>
    </source>
</evidence>
<name>A0A140DST0_9FIRM</name>
<keyword evidence="3" id="KW-1185">Reference proteome</keyword>
<feature type="region of interest" description="Disordered" evidence="1">
    <location>
        <begin position="1"/>
        <end position="40"/>
    </location>
</feature>
<proteinExistence type="predicted"/>
<feature type="compositionally biased region" description="Basic and acidic residues" evidence="1">
    <location>
        <begin position="23"/>
        <end position="33"/>
    </location>
</feature>
<dbReference type="STRING" id="1702221.AALO17_05730"/>